<organism evidence="1 2">
    <name type="scientific">Methanopyrus kandleri</name>
    <dbReference type="NCBI Taxonomy" id="2320"/>
    <lineage>
        <taxon>Archaea</taxon>
        <taxon>Methanobacteriati</taxon>
        <taxon>Methanobacteriota</taxon>
        <taxon>Methanomada group</taxon>
        <taxon>Methanopyri</taxon>
        <taxon>Methanopyrales</taxon>
        <taxon>Methanopyraceae</taxon>
        <taxon>Methanopyrus</taxon>
    </lineage>
</organism>
<gene>
    <name evidence="1" type="ORF">HA336_00395</name>
</gene>
<dbReference type="Proteomes" id="UP000619545">
    <property type="component" value="Unassembled WGS sequence"/>
</dbReference>
<proteinExistence type="predicted"/>
<dbReference type="EMBL" id="DUJS01000001">
    <property type="protein sequence ID" value="HII69676.1"/>
    <property type="molecule type" value="Genomic_DNA"/>
</dbReference>
<evidence type="ECO:0000313" key="1">
    <source>
        <dbReference type="EMBL" id="HII69676.1"/>
    </source>
</evidence>
<dbReference type="RefSeq" id="WP_011019412.1">
    <property type="nucleotide sequence ID" value="NZ_DUJS01000001.1"/>
</dbReference>
<dbReference type="GeneID" id="1477145"/>
<protein>
    <submittedName>
        <fullName evidence="1">Uncharacterized protein</fullName>
    </submittedName>
</protein>
<name>A0A832TA55_9EURY</name>
<sequence>MDWALKYQDASLVEFDGRKVLGWAYSSTRLESCGPYLGYTALIAATLKLAQELGLGSKAVEKMRSVGVTLEDEAEWVAHEWQEIDGLGYFLYPNSKAEHKTVTPSSQLYGLTCAVAFSHPEVLLKRTTADVWKLVPKKGAWKVPVWPVVTVVLLFACRRR</sequence>
<dbReference type="AlphaFoldDB" id="A0A832TA55"/>
<reference evidence="1" key="1">
    <citation type="journal article" date="2020" name="bioRxiv">
        <title>A rank-normalized archaeal taxonomy based on genome phylogeny resolves widespread incomplete and uneven classifications.</title>
        <authorList>
            <person name="Rinke C."/>
            <person name="Chuvochina M."/>
            <person name="Mussig A.J."/>
            <person name="Chaumeil P.-A."/>
            <person name="Waite D.W."/>
            <person name="Whitman W.B."/>
            <person name="Parks D.H."/>
            <person name="Hugenholtz P."/>
        </authorList>
    </citation>
    <scope>NUCLEOTIDE SEQUENCE</scope>
    <source>
        <strain evidence="1">UBA8853</strain>
    </source>
</reference>
<comment type="caution">
    <text evidence="1">The sequence shown here is derived from an EMBL/GenBank/DDBJ whole genome shotgun (WGS) entry which is preliminary data.</text>
</comment>
<evidence type="ECO:0000313" key="2">
    <source>
        <dbReference type="Proteomes" id="UP000619545"/>
    </source>
</evidence>
<accession>A0A832TA55</accession>